<reference evidence="1" key="1">
    <citation type="submission" date="2018-06" db="EMBL/GenBank/DDBJ databases">
        <authorList>
            <person name="Zhirakovskaya E."/>
        </authorList>
    </citation>
    <scope>NUCLEOTIDE SEQUENCE</scope>
</reference>
<organism evidence="1">
    <name type="scientific">hydrothermal vent metagenome</name>
    <dbReference type="NCBI Taxonomy" id="652676"/>
    <lineage>
        <taxon>unclassified sequences</taxon>
        <taxon>metagenomes</taxon>
        <taxon>ecological metagenomes</taxon>
    </lineage>
</organism>
<gene>
    <name evidence="1" type="ORF">MNBD_BACTEROID01-413</name>
</gene>
<dbReference type="EMBL" id="UOEP01000035">
    <property type="protein sequence ID" value="VAW14291.1"/>
    <property type="molecule type" value="Genomic_DNA"/>
</dbReference>
<evidence type="ECO:0000313" key="1">
    <source>
        <dbReference type="EMBL" id="VAW14291.1"/>
    </source>
</evidence>
<name>A0A3B0T6F7_9ZZZZ</name>
<accession>A0A3B0T6F7</accession>
<dbReference type="AlphaFoldDB" id="A0A3B0T6F7"/>
<proteinExistence type="predicted"/>
<sequence>MKKIGKLTINPGKVAKNEELVNLRVGYAFIRYEIKTK</sequence>
<protein>
    <submittedName>
        <fullName evidence="1">Uncharacterized protein</fullName>
    </submittedName>
</protein>